<keyword evidence="3" id="KW-1185">Reference proteome</keyword>
<protein>
    <submittedName>
        <fullName evidence="2">Uncharacterized protein</fullName>
    </submittedName>
</protein>
<gene>
    <name evidence="2" type="ORF">NA57DRAFT_74966</name>
</gene>
<evidence type="ECO:0000313" key="2">
    <source>
        <dbReference type="EMBL" id="KAF2099466.1"/>
    </source>
</evidence>
<organism evidence="2 3">
    <name type="scientific">Rhizodiscina lignyota</name>
    <dbReference type="NCBI Taxonomy" id="1504668"/>
    <lineage>
        <taxon>Eukaryota</taxon>
        <taxon>Fungi</taxon>
        <taxon>Dikarya</taxon>
        <taxon>Ascomycota</taxon>
        <taxon>Pezizomycotina</taxon>
        <taxon>Dothideomycetes</taxon>
        <taxon>Pleosporomycetidae</taxon>
        <taxon>Aulographales</taxon>
        <taxon>Rhizodiscinaceae</taxon>
        <taxon>Rhizodiscina</taxon>
    </lineage>
</organism>
<dbReference type="Proteomes" id="UP000799772">
    <property type="component" value="Unassembled WGS sequence"/>
</dbReference>
<comment type="caution">
    <text evidence="2">The sequence shown here is derived from an EMBL/GenBank/DDBJ whole genome shotgun (WGS) entry which is preliminary data.</text>
</comment>
<reference evidence="2" key="1">
    <citation type="journal article" date="2020" name="Stud. Mycol.">
        <title>101 Dothideomycetes genomes: a test case for predicting lifestyles and emergence of pathogens.</title>
        <authorList>
            <person name="Haridas S."/>
            <person name="Albert R."/>
            <person name="Binder M."/>
            <person name="Bloem J."/>
            <person name="Labutti K."/>
            <person name="Salamov A."/>
            <person name="Andreopoulos B."/>
            <person name="Baker S."/>
            <person name="Barry K."/>
            <person name="Bills G."/>
            <person name="Bluhm B."/>
            <person name="Cannon C."/>
            <person name="Castanera R."/>
            <person name="Culley D."/>
            <person name="Daum C."/>
            <person name="Ezra D."/>
            <person name="Gonzalez J."/>
            <person name="Henrissat B."/>
            <person name="Kuo A."/>
            <person name="Liang C."/>
            <person name="Lipzen A."/>
            <person name="Lutzoni F."/>
            <person name="Magnuson J."/>
            <person name="Mondo S."/>
            <person name="Nolan M."/>
            <person name="Ohm R."/>
            <person name="Pangilinan J."/>
            <person name="Park H.-J."/>
            <person name="Ramirez L."/>
            <person name="Alfaro M."/>
            <person name="Sun H."/>
            <person name="Tritt A."/>
            <person name="Yoshinaga Y."/>
            <person name="Zwiers L.-H."/>
            <person name="Turgeon B."/>
            <person name="Goodwin S."/>
            <person name="Spatafora J."/>
            <person name="Crous P."/>
            <person name="Grigoriev I."/>
        </authorList>
    </citation>
    <scope>NUCLEOTIDE SEQUENCE</scope>
    <source>
        <strain evidence="2">CBS 133067</strain>
    </source>
</reference>
<dbReference type="EMBL" id="ML978125">
    <property type="protein sequence ID" value="KAF2099466.1"/>
    <property type="molecule type" value="Genomic_DNA"/>
</dbReference>
<proteinExistence type="predicted"/>
<dbReference type="AlphaFoldDB" id="A0A9P4IJT3"/>
<evidence type="ECO:0000313" key="3">
    <source>
        <dbReference type="Proteomes" id="UP000799772"/>
    </source>
</evidence>
<accession>A0A9P4IJT3</accession>
<evidence type="ECO:0000256" key="1">
    <source>
        <dbReference type="SAM" id="MobiDB-lite"/>
    </source>
</evidence>
<sequence length="74" mass="8253">MAGTTEKIQPWKAFPPSTKSEGNGYKYPEVKKGDMMISDSRSAGEPIPEDKPARVLSATNRAETQFRPAWEPEQ</sequence>
<name>A0A9P4IJT3_9PEZI</name>
<feature type="region of interest" description="Disordered" evidence="1">
    <location>
        <begin position="1"/>
        <end position="74"/>
    </location>
</feature>